<proteinExistence type="predicted"/>
<dbReference type="OrthoDB" id="2314945at2759"/>
<name>A0A9N8WJC9_9GLOM</name>
<dbReference type="EMBL" id="CAJVPV010001255">
    <property type="protein sequence ID" value="CAG8491529.1"/>
    <property type="molecule type" value="Genomic_DNA"/>
</dbReference>
<keyword evidence="2" id="KW-1185">Reference proteome</keyword>
<evidence type="ECO:0000313" key="2">
    <source>
        <dbReference type="Proteomes" id="UP000789342"/>
    </source>
</evidence>
<accession>A0A9N8WJC9</accession>
<dbReference type="AlphaFoldDB" id="A0A9N8WJC9"/>
<dbReference type="Proteomes" id="UP000789342">
    <property type="component" value="Unassembled WGS sequence"/>
</dbReference>
<reference evidence="1" key="1">
    <citation type="submission" date="2021-06" db="EMBL/GenBank/DDBJ databases">
        <authorList>
            <person name="Kallberg Y."/>
            <person name="Tangrot J."/>
            <person name="Rosling A."/>
        </authorList>
    </citation>
    <scope>NUCLEOTIDE SEQUENCE</scope>
    <source>
        <strain evidence="1">CL551</strain>
    </source>
</reference>
<comment type="caution">
    <text evidence="1">The sequence shown here is derived from an EMBL/GenBank/DDBJ whole genome shotgun (WGS) entry which is preliminary data.</text>
</comment>
<protein>
    <submittedName>
        <fullName evidence="1">9412_t:CDS:1</fullName>
    </submittedName>
</protein>
<evidence type="ECO:0000313" key="1">
    <source>
        <dbReference type="EMBL" id="CAG8491529.1"/>
    </source>
</evidence>
<organism evidence="1 2">
    <name type="scientific">Acaulospora morrowiae</name>
    <dbReference type="NCBI Taxonomy" id="94023"/>
    <lineage>
        <taxon>Eukaryota</taxon>
        <taxon>Fungi</taxon>
        <taxon>Fungi incertae sedis</taxon>
        <taxon>Mucoromycota</taxon>
        <taxon>Glomeromycotina</taxon>
        <taxon>Glomeromycetes</taxon>
        <taxon>Diversisporales</taxon>
        <taxon>Acaulosporaceae</taxon>
        <taxon>Acaulospora</taxon>
    </lineage>
</organism>
<sequence>MSAVPEETLSSNLTNNNVNLLSEITTYFVDRGFQPSLVSSFLAGNYRLEFMTNEEIMLDFLDEREQMDPTIFVGVEGSEGVEPGEDKKLLVKWGLTEEASNRLRSSIHDSAWSQRFLKHWLLDWVYNRWDITNQISFEGSFDDLQFPRNQWHSYDREGGPHMFASSFEQIVSIGEDALIRCNAKVANIMDNNHKAFFHSTKYENAQCISETGIDLTCFRNHLDFGKNQSFYLHPSVDNAIDFIKNRWSVGFYGIVVYWVNMDRLRSMKYRDLTQDENLWREVVVASRCGQRSVVDNNDFVYGYQLSNPRQICDAYYNRNNRSNRKKDSWKSLIPMAKWFEPIRNLQLAVKNDDAVEVMNEYQVGVICFHLKK</sequence>
<gene>
    <name evidence="1" type="ORF">AMORRO_LOCUS2800</name>
</gene>